<name>A0A846YEP2_9NOCA</name>
<feature type="compositionally biased region" description="Basic and acidic residues" evidence="1">
    <location>
        <begin position="273"/>
        <end position="285"/>
    </location>
</feature>
<dbReference type="Pfam" id="PF03364">
    <property type="entry name" value="Polyketide_cyc"/>
    <property type="match status" value="1"/>
</dbReference>
<organism evidence="3 4">
    <name type="scientific">Nocardia flavorosea</name>
    <dbReference type="NCBI Taxonomy" id="53429"/>
    <lineage>
        <taxon>Bacteria</taxon>
        <taxon>Bacillati</taxon>
        <taxon>Actinomycetota</taxon>
        <taxon>Actinomycetes</taxon>
        <taxon>Mycobacteriales</taxon>
        <taxon>Nocardiaceae</taxon>
        <taxon>Nocardia</taxon>
    </lineage>
</organism>
<dbReference type="InterPro" id="IPR023393">
    <property type="entry name" value="START-like_dom_sf"/>
</dbReference>
<dbReference type="Gene3D" id="3.30.530.20">
    <property type="match status" value="1"/>
</dbReference>
<dbReference type="AlphaFoldDB" id="A0A846YEP2"/>
<dbReference type="CDD" id="cd07817">
    <property type="entry name" value="SRPBCC_8"/>
    <property type="match status" value="1"/>
</dbReference>
<reference evidence="3 4" key="1">
    <citation type="submission" date="2020-04" db="EMBL/GenBank/DDBJ databases">
        <title>MicrobeNet Type strains.</title>
        <authorList>
            <person name="Nicholson A.C."/>
        </authorList>
    </citation>
    <scope>NUCLEOTIDE SEQUENCE [LARGE SCALE GENOMIC DNA]</scope>
    <source>
        <strain evidence="3 4">JCM 3332</strain>
    </source>
</reference>
<feature type="region of interest" description="Disordered" evidence="1">
    <location>
        <begin position="266"/>
        <end position="353"/>
    </location>
</feature>
<accession>A0A846YEP2</accession>
<dbReference type="SUPFAM" id="SSF55961">
    <property type="entry name" value="Bet v1-like"/>
    <property type="match status" value="1"/>
</dbReference>
<keyword evidence="4" id="KW-1185">Reference proteome</keyword>
<evidence type="ECO:0000256" key="1">
    <source>
        <dbReference type="SAM" id="MobiDB-lite"/>
    </source>
</evidence>
<dbReference type="EMBL" id="JAAXOT010000006">
    <property type="protein sequence ID" value="NKY57165.1"/>
    <property type="molecule type" value="Genomic_DNA"/>
</dbReference>
<dbReference type="RefSeq" id="WP_084492819.1">
    <property type="nucleotide sequence ID" value="NZ_JAAXOT010000006.1"/>
</dbReference>
<feature type="compositionally biased region" description="Acidic residues" evidence="1">
    <location>
        <begin position="305"/>
        <end position="321"/>
    </location>
</feature>
<protein>
    <submittedName>
        <fullName evidence="3">SRPBCC family protein</fullName>
    </submittedName>
</protein>
<evidence type="ECO:0000259" key="2">
    <source>
        <dbReference type="Pfam" id="PF03364"/>
    </source>
</evidence>
<dbReference type="Proteomes" id="UP000570678">
    <property type="component" value="Unassembled WGS sequence"/>
</dbReference>
<comment type="caution">
    <text evidence="3">The sequence shown here is derived from an EMBL/GenBank/DDBJ whole genome shotgun (WGS) entry which is preliminary data.</text>
</comment>
<dbReference type="PANTHER" id="PTHR33824">
    <property type="entry name" value="POLYKETIDE CYCLASE/DEHYDRASE AND LIPID TRANSPORT SUPERFAMILY PROTEIN"/>
    <property type="match status" value="1"/>
</dbReference>
<dbReference type="InterPro" id="IPR005031">
    <property type="entry name" value="COQ10_START"/>
</dbReference>
<dbReference type="InterPro" id="IPR047137">
    <property type="entry name" value="ORF3"/>
</dbReference>
<gene>
    <name evidence="3" type="ORF">HGA15_13560</name>
</gene>
<feature type="domain" description="Coenzyme Q-binding protein COQ10 START" evidence="2">
    <location>
        <begin position="119"/>
        <end position="240"/>
    </location>
</feature>
<evidence type="ECO:0000313" key="4">
    <source>
        <dbReference type="Proteomes" id="UP000570678"/>
    </source>
</evidence>
<dbReference type="PANTHER" id="PTHR33824:SF7">
    <property type="entry name" value="POLYKETIDE CYCLASE_DEHYDRASE AND LIPID TRANSPORT SUPERFAMILY PROTEIN"/>
    <property type="match status" value="1"/>
</dbReference>
<proteinExistence type="predicted"/>
<evidence type="ECO:0000313" key="3">
    <source>
        <dbReference type="EMBL" id="NKY57165.1"/>
    </source>
</evidence>
<sequence length="353" mass="38815">MTTKAPPGQLQNSLQQLAATITERAVSGITDRLSGTTERLTRVAEGGGAGSLLSAVTGAEKLAEGKSPLSVALSTGADTIGHTVKEKFADAGQALTGGKGKGSGGKKLKLTNIVEYIDVGVPIDLAYDQWTQFADFPKFMKKVETVDQVSDEKLDWSGKVFWSKRSWQSTIVEQVPFQRILWRSKGEKGYIDGAVTFHQLTPDLTRIIVVLEYHPGGFVEKIGNLWRAAGRRVRLELKHFQRYVMTESVLHADDIAGWHGEIRDREVVEDDESARRREQDDHATETDGSPAGDAGIESETPHDEPLDDEPLEDEGPEDEDRATEPEGKSTRRRRSARESATEARPPASRGARR</sequence>